<reference evidence="1 2" key="1">
    <citation type="submission" date="2019-07" db="EMBL/GenBank/DDBJ databases">
        <title>Whole genome shotgun sequence of Acetobacter oeni NBRC 105207.</title>
        <authorList>
            <person name="Hosoyama A."/>
            <person name="Uohara A."/>
            <person name="Ohji S."/>
            <person name="Ichikawa N."/>
        </authorList>
    </citation>
    <scope>NUCLEOTIDE SEQUENCE [LARGE SCALE GENOMIC DNA]</scope>
    <source>
        <strain evidence="1 2">NBRC 105207</strain>
    </source>
</reference>
<protein>
    <submittedName>
        <fullName evidence="1">Uncharacterized protein</fullName>
    </submittedName>
</protein>
<sequence>MKCRDPFAQYPAAFALWRSKIHQVCCPPIQFRTRHIVPELSFPCAEIKFGQTGIKTD</sequence>
<proteinExistence type="predicted"/>
<comment type="caution">
    <text evidence="1">The sequence shown here is derived from an EMBL/GenBank/DDBJ whole genome shotgun (WGS) entry which is preliminary data.</text>
</comment>
<evidence type="ECO:0000313" key="1">
    <source>
        <dbReference type="EMBL" id="GEN63513.1"/>
    </source>
</evidence>
<dbReference type="EMBL" id="BJYG01000021">
    <property type="protein sequence ID" value="GEN63513.1"/>
    <property type="molecule type" value="Genomic_DNA"/>
</dbReference>
<keyword evidence="2" id="KW-1185">Reference proteome</keyword>
<organism evidence="1 2">
    <name type="scientific">Acetobacter oeni</name>
    <dbReference type="NCBI Taxonomy" id="304077"/>
    <lineage>
        <taxon>Bacteria</taxon>
        <taxon>Pseudomonadati</taxon>
        <taxon>Pseudomonadota</taxon>
        <taxon>Alphaproteobacteria</taxon>
        <taxon>Acetobacterales</taxon>
        <taxon>Acetobacteraceae</taxon>
        <taxon>Acetobacter</taxon>
    </lineage>
</organism>
<evidence type="ECO:0000313" key="2">
    <source>
        <dbReference type="Proteomes" id="UP000321746"/>
    </source>
</evidence>
<dbReference type="AlphaFoldDB" id="A0A511XKP4"/>
<name>A0A511XKP4_9PROT</name>
<gene>
    <name evidence="1" type="ORF">AOE01nite_17370</name>
</gene>
<dbReference type="Proteomes" id="UP000321746">
    <property type="component" value="Unassembled WGS sequence"/>
</dbReference>
<accession>A0A511XKP4</accession>